<evidence type="ECO:0000313" key="3">
    <source>
        <dbReference type="Proteomes" id="UP000646523"/>
    </source>
</evidence>
<gene>
    <name evidence="2" type="ORF">GCM10012289_59310</name>
</gene>
<keyword evidence="3" id="KW-1185">Reference proteome</keyword>
<dbReference type="AlphaFoldDB" id="A0A917Z8J8"/>
<dbReference type="Proteomes" id="UP000646523">
    <property type="component" value="Unassembled WGS sequence"/>
</dbReference>
<dbReference type="InterPro" id="IPR003737">
    <property type="entry name" value="GlcNAc_PI_deacetylase-related"/>
</dbReference>
<proteinExistence type="predicted"/>
<dbReference type="RefSeq" id="WP_189127493.1">
    <property type="nucleotide sequence ID" value="NZ_BMNH01000024.1"/>
</dbReference>
<dbReference type="GO" id="GO:0016137">
    <property type="term" value="P:glycoside metabolic process"/>
    <property type="evidence" value="ECO:0007669"/>
    <property type="project" value="UniProtKB-ARBA"/>
</dbReference>
<name>A0A917Z8J8_9ACTN</name>
<organism evidence="2 3">
    <name type="scientific">Nonomuraea cavernae</name>
    <dbReference type="NCBI Taxonomy" id="2045107"/>
    <lineage>
        <taxon>Bacteria</taxon>
        <taxon>Bacillati</taxon>
        <taxon>Actinomycetota</taxon>
        <taxon>Actinomycetes</taxon>
        <taxon>Streptosporangiales</taxon>
        <taxon>Streptosporangiaceae</taxon>
        <taxon>Nonomuraea</taxon>
    </lineage>
</organism>
<dbReference type="Gene3D" id="3.40.50.10320">
    <property type="entry name" value="LmbE-like"/>
    <property type="match status" value="1"/>
</dbReference>
<reference evidence="2" key="1">
    <citation type="journal article" date="2014" name="Int. J. Syst. Evol. Microbiol.">
        <title>Complete genome sequence of Corynebacterium casei LMG S-19264T (=DSM 44701T), isolated from a smear-ripened cheese.</title>
        <authorList>
            <consortium name="US DOE Joint Genome Institute (JGI-PGF)"/>
            <person name="Walter F."/>
            <person name="Albersmeier A."/>
            <person name="Kalinowski J."/>
            <person name="Ruckert C."/>
        </authorList>
    </citation>
    <scope>NUCLEOTIDE SEQUENCE</scope>
    <source>
        <strain evidence="2">CGMCC 4.7368</strain>
    </source>
</reference>
<dbReference type="Pfam" id="PF02585">
    <property type="entry name" value="PIG-L"/>
    <property type="match status" value="1"/>
</dbReference>
<dbReference type="PANTHER" id="PTHR12993:SF28">
    <property type="entry name" value="LMBE FAMILY PROTEIN"/>
    <property type="match status" value="1"/>
</dbReference>
<reference evidence="2" key="2">
    <citation type="submission" date="2020-09" db="EMBL/GenBank/DDBJ databases">
        <authorList>
            <person name="Sun Q."/>
            <person name="Zhou Y."/>
        </authorList>
    </citation>
    <scope>NUCLEOTIDE SEQUENCE</scope>
    <source>
        <strain evidence="2">CGMCC 4.7368</strain>
    </source>
</reference>
<evidence type="ECO:0000313" key="2">
    <source>
        <dbReference type="EMBL" id="GGO78098.1"/>
    </source>
</evidence>
<sequence length="238" mass="25349">MTDDLQPMPDDWTRALAVVAHPDDMEFGSAGAVAAWTAAGKEVGYLLLTRGEAGIDSMPPEQARKVREEEQHASAAIVGASPVEFLDHPDGGIERSPQLRHDLVAALRRHRPELVITFNHHDFTFTGKWNSPDHRNTGRAVLDAVLDAGNRWILPDAGAEPWGGVKYVAIAGSVQPTHAVDVTGHLDTALASVEAHAVYLAALGVPPGGARVPLEGFVNAAGQRFGGRPAVPFELITC</sequence>
<protein>
    <submittedName>
        <fullName evidence="2">GlcNAc-PI de-N-acetylase</fullName>
    </submittedName>
</protein>
<keyword evidence="1" id="KW-0862">Zinc</keyword>
<comment type="caution">
    <text evidence="2">The sequence shown here is derived from an EMBL/GenBank/DDBJ whole genome shotgun (WGS) entry which is preliminary data.</text>
</comment>
<evidence type="ECO:0000256" key="1">
    <source>
        <dbReference type="ARBA" id="ARBA00022833"/>
    </source>
</evidence>
<accession>A0A917Z8J8</accession>
<dbReference type="SUPFAM" id="SSF102588">
    <property type="entry name" value="LmbE-like"/>
    <property type="match status" value="1"/>
</dbReference>
<dbReference type="InterPro" id="IPR024078">
    <property type="entry name" value="LmbE-like_dom_sf"/>
</dbReference>
<dbReference type="EMBL" id="BMNH01000024">
    <property type="protein sequence ID" value="GGO78098.1"/>
    <property type="molecule type" value="Genomic_DNA"/>
</dbReference>
<dbReference type="PANTHER" id="PTHR12993">
    <property type="entry name" value="N-ACETYLGLUCOSAMINYL-PHOSPHATIDYLINOSITOL DE-N-ACETYLASE-RELATED"/>
    <property type="match status" value="1"/>
</dbReference>
<dbReference type="GO" id="GO:0016811">
    <property type="term" value="F:hydrolase activity, acting on carbon-nitrogen (but not peptide) bonds, in linear amides"/>
    <property type="evidence" value="ECO:0007669"/>
    <property type="project" value="TreeGrafter"/>
</dbReference>